<evidence type="ECO:0000256" key="14">
    <source>
        <dbReference type="PIRSR" id="PIRSR604385-3"/>
    </source>
</evidence>
<dbReference type="EC" id="3.6.1.13" evidence="3"/>
<organism evidence="16 17">
    <name type="scientific">Rhodalgimonas zhirmunskyi</name>
    <dbReference type="NCBI Taxonomy" id="2964767"/>
    <lineage>
        <taxon>Bacteria</taxon>
        <taxon>Pseudomonadati</taxon>
        <taxon>Pseudomonadota</taxon>
        <taxon>Alphaproteobacteria</taxon>
        <taxon>Rhodobacterales</taxon>
        <taxon>Roseobacteraceae</taxon>
        <taxon>Rhodalgimonas</taxon>
    </lineage>
</organism>
<evidence type="ECO:0000313" key="17">
    <source>
        <dbReference type="Proteomes" id="UP001227162"/>
    </source>
</evidence>
<dbReference type="PANTHER" id="PTHR11839">
    <property type="entry name" value="UDP/ADP-SUGAR PYROPHOSPHATASE"/>
    <property type="match status" value="1"/>
</dbReference>
<evidence type="ECO:0000256" key="1">
    <source>
        <dbReference type="ARBA" id="ARBA00001946"/>
    </source>
</evidence>
<gene>
    <name evidence="16" type="ORF">NOI20_02460</name>
</gene>
<evidence type="ECO:0000256" key="7">
    <source>
        <dbReference type="ARBA" id="ARBA00022842"/>
    </source>
</evidence>
<dbReference type="CDD" id="cd06661">
    <property type="entry name" value="GGCT_like"/>
    <property type="match status" value="1"/>
</dbReference>
<dbReference type="GO" id="GO:0047631">
    <property type="term" value="F:ADP-ribose diphosphatase activity"/>
    <property type="evidence" value="ECO:0007669"/>
    <property type="project" value="UniProtKB-EC"/>
</dbReference>
<feature type="binding site" evidence="13">
    <location>
        <position position="244"/>
    </location>
    <ligand>
        <name>Mg(2+)</name>
        <dbReference type="ChEBI" id="CHEBI:18420"/>
        <label>1</label>
    </ligand>
</feature>
<evidence type="ECO:0000256" key="11">
    <source>
        <dbReference type="ARBA" id="ARBA00033056"/>
    </source>
</evidence>
<dbReference type="Pfam" id="PF00293">
    <property type="entry name" value="NUDIX"/>
    <property type="match status" value="1"/>
</dbReference>
<evidence type="ECO:0000256" key="8">
    <source>
        <dbReference type="ARBA" id="ARBA00025164"/>
    </source>
</evidence>
<evidence type="ECO:0000256" key="5">
    <source>
        <dbReference type="ARBA" id="ARBA00022723"/>
    </source>
</evidence>
<dbReference type="Proteomes" id="UP001227162">
    <property type="component" value="Unassembled WGS sequence"/>
</dbReference>
<evidence type="ECO:0000256" key="6">
    <source>
        <dbReference type="ARBA" id="ARBA00022801"/>
    </source>
</evidence>
<dbReference type="Gene3D" id="3.10.490.10">
    <property type="entry name" value="Gamma-glutamyl cyclotransferase-like"/>
    <property type="match status" value="1"/>
</dbReference>
<dbReference type="GO" id="GO:0006753">
    <property type="term" value="P:nucleoside phosphate metabolic process"/>
    <property type="evidence" value="ECO:0007669"/>
    <property type="project" value="TreeGrafter"/>
</dbReference>
<reference evidence="16" key="1">
    <citation type="submission" date="2022-07" db="EMBL/GenBank/DDBJ databases">
        <authorList>
            <person name="Otstavnykh N."/>
            <person name="Isaeva M."/>
            <person name="Bystritskaya E."/>
        </authorList>
    </citation>
    <scope>NUCLEOTIDE SEQUENCE</scope>
    <source>
        <strain evidence="16">10Alg 79</strain>
    </source>
</reference>
<keyword evidence="17" id="KW-1185">Reference proteome</keyword>
<feature type="domain" description="Nudix hydrolase" evidence="15">
    <location>
        <begin position="202"/>
        <end position="342"/>
    </location>
</feature>
<dbReference type="GO" id="GO:0019693">
    <property type="term" value="P:ribose phosphate metabolic process"/>
    <property type="evidence" value="ECO:0007669"/>
    <property type="project" value="TreeGrafter"/>
</dbReference>
<dbReference type="GO" id="GO:0019144">
    <property type="term" value="F:ADP-sugar diphosphatase activity"/>
    <property type="evidence" value="ECO:0007669"/>
    <property type="project" value="TreeGrafter"/>
</dbReference>
<dbReference type="GO" id="GO:0005829">
    <property type="term" value="C:cytosol"/>
    <property type="evidence" value="ECO:0007669"/>
    <property type="project" value="TreeGrafter"/>
</dbReference>
<dbReference type="SUPFAM" id="SSF55811">
    <property type="entry name" value="Nudix"/>
    <property type="match status" value="1"/>
</dbReference>
<evidence type="ECO:0000256" key="12">
    <source>
        <dbReference type="ARBA" id="ARBA00049546"/>
    </source>
</evidence>
<dbReference type="CDD" id="cd24155">
    <property type="entry name" value="NUDIX_ADPRase"/>
    <property type="match status" value="1"/>
</dbReference>
<dbReference type="GO" id="GO:0046872">
    <property type="term" value="F:metal ion binding"/>
    <property type="evidence" value="ECO:0007669"/>
    <property type="project" value="UniProtKB-KW"/>
</dbReference>
<evidence type="ECO:0000256" key="4">
    <source>
        <dbReference type="ARBA" id="ARBA00013297"/>
    </source>
</evidence>
<evidence type="ECO:0000256" key="10">
    <source>
        <dbReference type="ARBA" id="ARBA00030308"/>
    </source>
</evidence>
<dbReference type="InterPro" id="IPR020084">
    <property type="entry name" value="NUDIX_hydrolase_CS"/>
</dbReference>
<keyword evidence="6" id="KW-0378">Hydrolase</keyword>
<dbReference type="PROSITE" id="PS51462">
    <property type="entry name" value="NUDIX"/>
    <property type="match status" value="1"/>
</dbReference>
<evidence type="ECO:0000256" key="2">
    <source>
        <dbReference type="ARBA" id="ARBA00007482"/>
    </source>
</evidence>
<dbReference type="Gene3D" id="3.90.79.10">
    <property type="entry name" value="Nucleoside Triphosphate Pyrophosphohydrolase"/>
    <property type="match status" value="1"/>
</dbReference>
<dbReference type="InterPro" id="IPR013024">
    <property type="entry name" value="GGCT-like"/>
</dbReference>
<proteinExistence type="inferred from homology"/>
<reference evidence="16" key="2">
    <citation type="submission" date="2023-04" db="EMBL/GenBank/DDBJ databases">
        <title>'Rhodoalgimonas zhirmunskyi' gen. nov., isolated from a red alga.</title>
        <authorList>
            <person name="Nedashkovskaya O.I."/>
            <person name="Otstavnykh N.Y."/>
            <person name="Bystritskaya E.P."/>
            <person name="Balabanova L.A."/>
            <person name="Isaeva M.P."/>
        </authorList>
    </citation>
    <scope>NUCLEOTIDE SEQUENCE</scope>
    <source>
        <strain evidence="16">10Alg 79</strain>
    </source>
</reference>
<sequence length="357" mass="40047">MGVGALAPVPARLADHAVYWAEGEGFPLICAQPGGTAQGLLLRNVTTECRARLDYYELGFGYDLHEVEVTLDESGARETALVYFPQEGLWALGAPWSLADWVREWWPITKHSAREVMRGFGRRDAHENARHFTMIQTRALARALAEKEQIPCTLRANFGLDEIDVTGEEDSHAGFFLLKTYRLRHRRFDGEMSDEMSREVFIPGDAATVLPYDPVRDRVLLVEQFRMGLFGRGDRHPWCLEPIAGRLDGGEDAETCARREAQEEAGLTLSGLEKIISYYPTTGYSTEMLHAFVGIADLPEEGSRLGGVADEHEDIRSHIIAFTRAMELLEQGEINNGPLVMSLMWLARERDRLRGAA</sequence>
<feature type="binding site" evidence="13">
    <location>
        <position position="260"/>
    </location>
    <ligand>
        <name>Mg(2+)</name>
        <dbReference type="ChEBI" id="CHEBI:18420"/>
        <label>1</label>
    </ligand>
</feature>
<dbReference type="InterPro" id="IPR009288">
    <property type="entry name" value="AIG2-like_dom"/>
</dbReference>
<evidence type="ECO:0000256" key="13">
    <source>
        <dbReference type="PIRSR" id="PIRSR604385-2"/>
    </source>
</evidence>
<evidence type="ECO:0000256" key="9">
    <source>
        <dbReference type="ARBA" id="ARBA00030162"/>
    </source>
</evidence>
<dbReference type="PANTHER" id="PTHR11839:SF5">
    <property type="entry name" value="ADP-RIBOSE PYROPHOSPHATASE"/>
    <property type="match status" value="1"/>
</dbReference>
<dbReference type="EMBL" id="JANFFA010000001">
    <property type="protein sequence ID" value="MDQ2092966.1"/>
    <property type="molecule type" value="Genomic_DNA"/>
</dbReference>
<accession>A0AAJ1UAF9</accession>
<feature type="binding site" evidence="13">
    <location>
        <position position="264"/>
    </location>
    <ligand>
        <name>Mg(2+)</name>
        <dbReference type="ChEBI" id="CHEBI:18420"/>
        <label>1</label>
    </ligand>
</feature>
<comment type="catalytic activity">
    <reaction evidence="12">
        <text>ADP-D-ribose + H2O = D-ribose 5-phosphate + AMP + 2 H(+)</text>
        <dbReference type="Rhea" id="RHEA:10412"/>
        <dbReference type="ChEBI" id="CHEBI:15377"/>
        <dbReference type="ChEBI" id="CHEBI:15378"/>
        <dbReference type="ChEBI" id="CHEBI:57967"/>
        <dbReference type="ChEBI" id="CHEBI:78346"/>
        <dbReference type="ChEBI" id="CHEBI:456215"/>
        <dbReference type="EC" id="3.6.1.13"/>
    </reaction>
</comment>
<comment type="similarity">
    <text evidence="2">Belongs to the Nudix hydrolase family. NudF subfamily.</text>
</comment>
<dbReference type="Pfam" id="PF06094">
    <property type="entry name" value="GGACT"/>
    <property type="match status" value="1"/>
</dbReference>
<dbReference type="AlphaFoldDB" id="A0AAJ1UAF9"/>
<keyword evidence="7 13" id="KW-0460">Magnesium</keyword>
<comment type="caution">
    <text evidence="16">The sequence shown here is derived from an EMBL/GenBank/DDBJ whole genome shotgun (WGS) entry which is preliminary data.</text>
</comment>
<comment type="function">
    <text evidence="8">Acts on ADP-mannose and ADP-glucose as well as ADP-ribose. Prevents glycogen biosynthesis. The reaction catalyzed by this enzyme is a limiting step of the gluconeogenic process.</text>
</comment>
<comment type="cofactor">
    <cofactor evidence="1 13">
        <name>Mg(2+)</name>
        <dbReference type="ChEBI" id="CHEBI:18420"/>
    </cofactor>
</comment>
<evidence type="ECO:0000259" key="15">
    <source>
        <dbReference type="PROSITE" id="PS51462"/>
    </source>
</evidence>
<dbReference type="InterPro" id="IPR004385">
    <property type="entry name" value="NDP_pyrophosphatase"/>
</dbReference>
<feature type="short sequence motif" description="Nudix box" evidence="14">
    <location>
        <begin position="245"/>
        <end position="267"/>
    </location>
</feature>
<evidence type="ECO:0000313" key="16">
    <source>
        <dbReference type="EMBL" id="MDQ2092966.1"/>
    </source>
</evidence>
<dbReference type="InterPro" id="IPR000086">
    <property type="entry name" value="NUDIX_hydrolase_dom"/>
</dbReference>
<feature type="binding site" evidence="13">
    <location>
        <position position="313"/>
    </location>
    <ligand>
        <name>Mg(2+)</name>
        <dbReference type="ChEBI" id="CHEBI:18420"/>
        <label>1</label>
    </ligand>
</feature>
<evidence type="ECO:0000256" key="3">
    <source>
        <dbReference type="ARBA" id="ARBA00012453"/>
    </source>
</evidence>
<dbReference type="InterPro" id="IPR015797">
    <property type="entry name" value="NUDIX_hydrolase-like_dom_sf"/>
</dbReference>
<dbReference type="PROSITE" id="PS00893">
    <property type="entry name" value="NUDIX_BOX"/>
    <property type="match status" value="1"/>
</dbReference>
<protein>
    <recommendedName>
        <fullName evidence="4">ADP-ribose pyrophosphatase</fullName>
        <ecNumber evidence="3">3.6.1.13</ecNumber>
    </recommendedName>
    <alternativeName>
        <fullName evidence="9">ADP-ribose diphosphatase</fullName>
    </alternativeName>
    <alternativeName>
        <fullName evidence="11">ADP-ribose phosphohydrolase</fullName>
    </alternativeName>
    <alternativeName>
        <fullName evidence="10">Adenosine diphosphoribose pyrophosphatase</fullName>
    </alternativeName>
</protein>
<keyword evidence="5 13" id="KW-0479">Metal-binding</keyword>
<name>A0AAJ1UAF9_9RHOB</name>
<dbReference type="NCBIfam" id="TIGR00052">
    <property type="entry name" value="nudix-type nucleoside diphosphatase, YffH/AdpP family"/>
    <property type="match status" value="1"/>
</dbReference>